<protein>
    <submittedName>
        <fullName evidence="2">Uncharacterized protein</fullName>
    </submittedName>
</protein>
<feature type="compositionally biased region" description="Polar residues" evidence="1">
    <location>
        <begin position="224"/>
        <end position="235"/>
    </location>
</feature>
<dbReference type="Proteomes" id="UP000005237">
    <property type="component" value="Unassembled WGS sequence"/>
</dbReference>
<accession>A0A8R1I676</accession>
<name>A0A8R1I676_CAEJA</name>
<evidence type="ECO:0000313" key="3">
    <source>
        <dbReference type="Proteomes" id="UP000005237"/>
    </source>
</evidence>
<reference evidence="3" key="1">
    <citation type="submission" date="2010-08" db="EMBL/GenBank/DDBJ databases">
        <authorList>
            <consortium name="Caenorhabditis japonica Sequencing Consortium"/>
            <person name="Wilson R.K."/>
        </authorList>
    </citation>
    <scope>NUCLEOTIDE SEQUENCE [LARGE SCALE GENOMIC DNA]</scope>
    <source>
        <strain evidence="3">DF5081</strain>
    </source>
</reference>
<feature type="compositionally biased region" description="Basic and acidic residues" evidence="1">
    <location>
        <begin position="209"/>
        <end position="223"/>
    </location>
</feature>
<dbReference type="EnsemblMetazoa" id="CJA18105.1">
    <property type="protein sequence ID" value="CJA18105.1"/>
    <property type="gene ID" value="WBGene00137310"/>
</dbReference>
<evidence type="ECO:0000313" key="2">
    <source>
        <dbReference type="EnsemblMetazoa" id="CJA18105.1"/>
    </source>
</evidence>
<feature type="region of interest" description="Disordered" evidence="1">
    <location>
        <begin position="204"/>
        <end position="243"/>
    </location>
</feature>
<organism evidence="2 3">
    <name type="scientific">Caenorhabditis japonica</name>
    <dbReference type="NCBI Taxonomy" id="281687"/>
    <lineage>
        <taxon>Eukaryota</taxon>
        <taxon>Metazoa</taxon>
        <taxon>Ecdysozoa</taxon>
        <taxon>Nematoda</taxon>
        <taxon>Chromadorea</taxon>
        <taxon>Rhabditida</taxon>
        <taxon>Rhabditina</taxon>
        <taxon>Rhabditomorpha</taxon>
        <taxon>Rhabditoidea</taxon>
        <taxon>Rhabditidae</taxon>
        <taxon>Peloderinae</taxon>
        <taxon>Caenorhabditis</taxon>
    </lineage>
</organism>
<evidence type="ECO:0000256" key="1">
    <source>
        <dbReference type="SAM" id="MobiDB-lite"/>
    </source>
</evidence>
<reference evidence="2" key="2">
    <citation type="submission" date="2022-06" db="UniProtKB">
        <authorList>
            <consortium name="EnsemblMetazoa"/>
        </authorList>
    </citation>
    <scope>IDENTIFICATION</scope>
    <source>
        <strain evidence="2">DF5081</strain>
    </source>
</reference>
<dbReference type="OMA" id="EQAPNER"/>
<sequence length="317" mass="35845">MTTLEKKQGSVVGVSHDMMIVRYNSKGVLFKKNLLIKRTYKVDDIVQFNARKAATVDMEVSDKLARISGYNIEWVGTEIKYIKTGRTLAGEGVVLNIPENGGQYMFVDWKFTQNPPKSENKKGSSMHVFVTRSTVRPEIDNLNDLFRAGQKVKYIAKEQAPNERGVCWRASILTDDYHEIVVTPSSGKTRHDYQVVPKADVPTIPGLTVDRKGSSSSKIKDENQNLMKNETSPSTPALAAPAPPDRYELEKPPPVDGFDYFDTSEEACIARFKHFANTYRDQNPTCLFSQKNFEGMLKIKYLNQLNEQLSVMRAAYE</sequence>
<keyword evidence="3" id="KW-1185">Reference proteome</keyword>
<proteinExistence type="predicted"/>
<dbReference type="AlphaFoldDB" id="A0A8R1I676"/>